<organism evidence="2 3">
    <name type="scientific">Helobdella robusta</name>
    <name type="common">Californian leech</name>
    <dbReference type="NCBI Taxonomy" id="6412"/>
    <lineage>
        <taxon>Eukaryota</taxon>
        <taxon>Metazoa</taxon>
        <taxon>Spiralia</taxon>
        <taxon>Lophotrochozoa</taxon>
        <taxon>Annelida</taxon>
        <taxon>Clitellata</taxon>
        <taxon>Hirudinea</taxon>
        <taxon>Rhynchobdellida</taxon>
        <taxon>Glossiphoniidae</taxon>
        <taxon>Helobdella</taxon>
    </lineage>
</organism>
<evidence type="ECO:0000313" key="3">
    <source>
        <dbReference type="Proteomes" id="UP000015101"/>
    </source>
</evidence>
<reference evidence="3" key="1">
    <citation type="submission" date="2012-12" db="EMBL/GenBank/DDBJ databases">
        <authorList>
            <person name="Hellsten U."/>
            <person name="Grimwood J."/>
            <person name="Chapman J.A."/>
            <person name="Shapiro H."/>
            <person name="Aerts A."/>
            <person name="Otillar R.P."/>
            <person name="Terry A.Y."/>
            <person name="Boore J.L."/>
            <person name="Simakov O."/>
            <person name="Marletaz F."/>
            <person name="Cho S.-J."/>
            <person name="Edsinger-Gonzales E."/>
            <person name="Havlak P."/>
            <person name="Kuo D.-H."/>
            <person name="Larsson T."/>
            <person name="Lv J."/>
            <person name="Arendt D."/>
            <person name="Savage R."/>
            <person name="Osoegawa K."/>
            <person name="de Jong P."/>
            <person name="Lindberg D.R."/>
            <person name="Seaver E.C."/>
            <person name="Weisblat D.A."/>
            <person name="Putnam N.H."/>
            <person name="Grigoriev I.V."/>
            <person name="Rokhsar D.S."/>
        </authorList>
    </citation>
    <scope>NUCLEOTIDE SEQUENCE</scope>
</reference>
<dbReference type="GeneID" id="20201044"/>
<dbReference type="CTD" id="20201044"/>
<dbReference type="EMBL" id="AMQM01002061">
    <property type="status" value="NOT_ANNOTATED_CDS"/>
    <property type="molecule type" value="Genomic_DNA"/>
</dbReference>
<name>T1EWU4_HELRO</name>
<dbReference type="InParanoid" id="T1EWU4"/>
<dbReference type="HOGENOM" id="CLU_1556968_0_0_1"/>
<reference evidence="1 3" key="2">
    <citation type="journal article" date="2013" name="Nature">
        <title>Insights into bilaterian evolution from three spiralian genomes.</title>
        <authorList>
            <person name="Simakov O."/>
            <person name="Marletaz F."/>
            <person name="Cho S.J."/>
            <person name="Edsinger-Gonzales E."/>
            <person name="Havlak P."/>
            <person name="Hellsten U."/>
            <person name="Kuo D.H."/>
            <person name="Larsson T."/>
            <person name="Lv J."/>
            <person name="Arendt D."/>
            <person name="Savage R."/>
            <person name="Osoegawa K."/>
            <person name="de Jong P."/>
            <person name="Grimwood J."/>
            <person name="Chapman J.A."/>
            <person name="Shapiro H."/>
            <person name="Aerts A."/>
            <person name="Otillar R.P."/>
            <person name="Terry A.Y."/>
            <person name="Boore J.L."/>
            <person name="Grigoriev I.V."/>
            <person name="Lindberg D.R."/>
            <person name="Seaver E.C."/>
            <person name="Weisblat D.A."/>
            <person name="Putnam N.H."/>
            <person name="Rokhsar D.S."/>
        </authorList>
    </citation>
    <scope>NUCLEOTIDE SEQUENCE</scope>
</reference>
<dbReference type="Proteomes" id="UP000015101">
    <property type="component" value="Unassembled WGS sequence"/>
</dbReference>
<accession>T1EWU4</accession>
<reference evidence="2" key="3">
    <citation type="submission" date="2015-06" db="UniProtKB">
        <authorList>
            <consortium name="EnsemblMetazoa"/>
        </authorList>
    </citation>
    <scope>IDENTIFICATION</scope>
</reference>
<dbReference type="KEGG" id="hro:HELRODRAFT_165463"/>
<proteinExistence type="predicted"/>
<keyword evidence="3" id="KW-1185">Reference proteome</keyword>
<dbReference type="EMBL" id="KB097700">
    <property type="protein sequence ID" value="ESN91429.1"/>
    <property type="molecule type" value="Genomic_DNA"/>
</dbReference>
<dbReference type="EnsemblMetazoa" id="HelroT165463">
    <property type="protein sequence ID" value="HelroP165463"/>
    <property type="gene ID" value="HelroG165463"/>
</dbReference>
<evidence type="ECO:0000313" key="2">
    <source>
        <dbReference type="EnsemblMetazoa" id="HelroP165463"/>
    </source>
</evidence>
<dbReference type="RefSeq" id="XP_009030282.1">
    <property type="nucleotide sequence ID" value="XM_009032034.1"/>
</dbReference>
<dbReference type="AlphaFoldDB" id="T1EWU4"/>
<protein>
    <submittedName>
        <fullName evidence="1 2">Uncharacterized protein</fullName>
    </submittedName>
</protein>
<sequence length="172" mass="20028">MEFNVLNRNKVGRSVSLRLNSSYKWKAQTFQRSRPLDMNELHEQQTLCDLLKTAASRDAWMFERPSLFERKKKLSTTVLQQQSKNSTSQCEKTELPSRYQNKFLQAKSKLHTSSLGTLEENWLPSGQQLLKLQARAKDTIENNQTNDLTQALDWIQEELLVSGALKYFLVFK</sequence>
<evidence type="ECO:0000313" key="1">
    <source>
        <dbReference type="EMBL" id="ESN91429.1"/>
    </source>
</evidence>
<gene>
    <name evidence="2" type="primary">20201044</name>
    <name evidence="1" type="ORF">HELRODRAFT_165463</name>
</gene>